<organism evidence="2 3">
    <name type="scientific">Rhynchophorus ferrugineus</name>
    <name type="common">Red palm weevil</name>
    <name type="synonym">Curculio ferrugineus</name>
    <dbReference type="NCBI Taxonomy" id="354439"/>
    <lineage>
        <taxon>Eukaryota</taxon>
        <taxon>Metazoa</taxon>
        <taxon>Ecdysozoa</taxon>
        <taxon>Arthropoda</taxon>
        <taxon>Hexapoda</taxon>
        <taxon>Insecta</taxon>
        <taxon>Pterygota</taxon>
        <taxon>Neoptera</taxon>
        <taxon>Endopterygota</taxon>
        <taxon>Coleoptera</taxon>
        <taxon>Polyphaga</taxon>
        <taxon>Cucujiformia</taxon>
        <taxon>Curculionidae</taxon>
        <taxon>Dryophthorinae</taxon>
        <taxon>Rhynchophorus</taxon>
    </lineage>
</organism>
<dbReference type="Proteomes" id="UP000625711">
    <property type="component" value="Unassembled WGS sequence"/>
</dbReference>
<keyword evidence="3" id="KW-1185">Reference proteome</keyword>
<evidence type="ECO:0000259" key="1">
    <source>
        <dbReference type="Pfam" id="PF00010"/>
    </source>
</evidence>
<dbReference type="AlphaFoldDB" id="A0A834HLS7"/>
<accession>A0A834HLS7</accession>
<dbReference type="Pfam" id="PF00010">
    <property type="entry name" value="HLH"/>
    <property type="match status" value="1"/>
</dbReference>
<dbReference type="OrthoDB" id="6241467at2759"/>
<dbReference type="Gene3D" id="4.10.280.10">
    <property type="entry name" value="Helix-loop-helix DNA-binding domain"/>
    <property type="match status" value="1"/>
</dbReference>
<evidence type="ECO:0000313" key="2">
    <source>
        <dbReference type="EMBL" id="KAF7263643.1"/>
    </source>
</evidence>
<dbReference type="InterPro" id="IPR036638">
    <property type="entry name" value="HLH_DNA-bd_sf"/>
</dbReference>
<dbReference type="SUPFAM" id="SSF47459">
    <property type="entry name" value="HLH, helix-loop-helix DNA-binding domain"/>
    <property type="match status" value="1"/>
</dbReference>
<feature type="domain" description="BHLH" evidence="1">
    <location>
        <begin position="2"/>
        <end position="20"/>
    </location>
</feature>
<dbReference type="EMBL" id="JAACXV010020211">
    <property type="protein sequence ID" value="KAF7263643.1"/>
    <property type="molecule type" value="Genomic_DNA"/>
</dbReference>
<reference evidence="2" key="1">
    <citation type="submission" date="2020-08" db="EMBL/GenBank/DDBJ databases">
        <title>Genome sequencing and assembly of the red palm weevil Rhynchophorus ferrugineus.</title>
        <authorList>
            <person name="Dias G.B."/>
            <person name="Bergman C.M."/>
            <person name="Manee M."/>
        </authorList>
    </citation>
    <scope>NUCLEOTIDE SEQUENCE</scope>
    <source>
        <strain evidence="2">AA-2017</strain>
        <tissue evidence="2">Whole larva</tissue>
    </source>
</reference>
<feature type="non-terminal residue" evidence="2">
    <location>
        <position position="1"/>
    </location>
</feature>
<gene>
    <name evidence="2" type="ORF">GWI33_001532</name>
</gene>
<comment type="caution">
    <text evidence="2">The sequence shown here is derived from an EMBL/GenBank/DDBJ whole genome shotgun (WGS) entry which is preliminary data.</text>
</comment>
<dbReference type="GO" id="GO:0046983">
    <property type="term" value="F:protein dimerization activity"/>
    <property type="evidence" value="ECO:0007669"/>
    <property type="project" value="InterPro"/>
</dbReference>
<evidence type="ECO:0000313" key="3">
    <source>
        <dbReference type="Proteomes" id="UP000625711"/>
    </source>
</evidence>
<name>A0A834HLS7_RHYFE</name>
<sequence length="45" mass="5366">GKRVSKVKTLLHAIEYIRALDQLLRDYGPFPDYYSTERTPYQIYS</sequence>
<dbReference type="InterPro" id="IPR011598">
    <property type="entry name" value="bHLH_dom"/>
</dbReference>
<proteinExistence type="predicted"/>
<protein>
    <recommendedName>
        <fullName evidence="1">BHLH domain-containing protein</fullName>
    </recommendedName>
</protein>